<dbReference type="PANTHER" id="PTHR30055:SF234">
    <property type="entry name" value="HTH-TYPE TRANSCRIPTIONAL REGULATOR BETI"/>
    <property type="match status" value="1"/>
</dbReference>
<dbReference type="InterPro" id="IPR001647">
    <property type="entry name" value="HTH_TetR"/>
</dbReference>
<dbReference type="EMBL" id="RYFG02000010">
    <property type="protein sequence ID" value="TRX02585.1"/>
    <property type="molecule type" value="Genomic_DNA"/>
</dbReference>
<dbReference type="SUPFAM" id="SSF48498">
    <property type="entry name" value="Tetracyclin repressor-like, C-terminal domain"/>
    <property type="match status" value="1"/>
</dbReference>
<dbReference type="SUPFAM" id="SSF46689">
    <property type="entry name" value="Homeodomain-like"/>
    <property type="match status" value="1"/>
</dbReference>
<dbReference type="PRINTS" id="PR00455">
    <property type="entry name" value="HTHTETR"/>
</dbReference>
<dbReference type="InterPro" id="IPR050109">
    <property type="entry name" value="HTH-type_TetR-like_transc_reg"/>
</dbReference>
<keyword evidence="2 4" id="KW-0238">DNA-binding</keyword>
<dbReference type="Pfam" id="PF00440">
    <property type="entry name" value="TetR_N"/>
    <property type="match status" value="1"/>
</dbReference>
<dbReference type="PANTHER" id="PTHR30055">
    <property type="entry name" value="HTH-TYPE TRANSCRIPTIONAL REGULATOR RUTR"/>
    <property type="match status" value="1"/>
</dbReference>
<keyword evidence="3" id="KW-0804">Transcription</keyword>
<feature type="DNA-binding region" description="H-T-H motif" evidence="4">
    <location>
        <begin position="35"/>
        <end position="54"/>
    </location>
</feature>
<protein>
    <submittedName>
        <fullName evidence="6">TetR/AcrR family transcriptional regulator</fullName>
    </submittedName>
</protein>
<comment type="caution">
    <text evidence="6">The sequence shown here is derived from an EMBL/GenBank/DDBJ whole genome shotgun (WGS) entry which is preliminary data.</text>
</comment>
<dbReference type="InterPro" id="IPR036271">
    <property type="entry name" value="Tet_transcr_reg_TetR-rel_C_sf"/>
</dbReference>
<evidence type="ECO:0000256" key="4">
    <source>
        <dbReference type="PROSITE-ProRule" id="PRU00335"/>
    </source>
</evidence>
<keyword evidence="7" id="KW-1185">Reference proteome</keyword>
<evidence type="ECO:0000259" key="5">
    <source>
        <dbReference type="PROSITE" id="PS50977"/>
    </source>
</evidence>
<evidence type="ECO:0000256" key="3">
    <source>
        <dbReference type="ARBA" id="ARBA00023163"/>
    </source>
</evidence>
<gene>
    <name evidence="6" type="ORF">EKO24_002110</name>
</gene>
<organism evidence="6 7">
    <name type="scientific">Candidatus Methylobacter oryzae</name>
    <dbReference type="NCBI Taxonomy" id="2497749"/>
    <lineage>
        <taxon>Bacteria</taxon>
        <taxon>Pseudomonadati</taxon>
        <taxon>Pseudomonadota</taxon>
        <taxon>Gammaproteobacteria</taxon>
        <taxon>Methylococcales</taxon>
        <taxon>Methylococcaceae</taxon>
        <taxon>Methylobacter</taxon>
    </lineage>
</organism>
<feature type="domain" description="HTH tetR-type" evidence="5">
    <location>
        <begin position="12"/>
        <end position="72"/>
    </location>
</feature>
<dbReference type="PROSITE" id="PS50977">
    <property type="entry name" value="HTH_TETR_2"/>
    <property type="match status" value="1"/>
</dbReference>
<keyword evidence="1" id="KW-0805">Transcription regulation</keyword>
<accession>A0ABY3CG14</accession>
<dbReference type="InterPro" id="IPR009057">
    <property type="entry name" value="Homeodomain-like_sf"/>
</dbReference>
<proteinExistence type="predicted"/>
<dbReference type="Gene3D" id="1.10.357.10">
    <property type="entry name" value="Tetracycline Repressor, domain 2"/>
    <property type="match status" value="1"/>
</dbReference>
<name>A0ABY3CG14_9GAMM</name>
<dbReference type="RefSeq" id="WP_127027057.1">
    <property type="nucleotide sequence ID" value="NZ_RYFG02000010.1"/>
</dbReference>
<evidence type="ECO:0000313" key="6">
    <source>
        <dbReference type="EMBL" id="TRX02585.1"/>
    </source>
</evidence>
<reference evidence="6 7" key="1">
    <citation type="journal article" date="2019" name="Antonie Van Leeuwenhoek">
        <title>Description of 'Ca. Methylobacter oryzae' KRF1, a novel species from the environmentally important Methylobacter clade 2.</title>
        <authorList>
            <person name="Khatri K."/>
            <person name="Mohite J.A."/>
            <person name="Pandit P.S."/>
            <person name="Bahulikar R."/>
            <person name="Rahalkar M.C."/>
        </authorList>
    </citation>
    <scope>NUCLEOTIDE SEQUENCE [LARGE SCALE GENOMIC DNA]</scope>
    <source>
        <strain evidence="6 7">KRF1</strain>
    </source>
</reference>
<sequence>MDQEIENIQVESEVQHEILLAALKLFVEKGYFNTSLIDIKDAAGTSTSTIYQHFKTKQMIAAQLHANILDSLSISIDEIKCKNEKPSEQLRGIVDLLFKLTDEAPDVMRFLLILNVNEFLPEAKPLHESVAFIKIIRIIEAGVKAGELRSITPRLGYALFFGIIENVLKLVLTGFFDRKADFYQSQAWLAAWNAIVKK</sequence>
<evidence type="ECO:0000256" key="1">
    <source>
        <dbReference type="ARBA" id="ARBA00023015"/>
    </source>
</evidence>
<evidence type="ECO:0000313" key="7">
    <source>
        <dbReference type="Proteomes" id="UP000733744"/>
    </source>
</evidence>
<evidence type="ECO:0000256" key="2">
    <source>
        <dbReference type="ARBA" id="ARBA00023125"/>
    </source>
</evidence>
<dbReference type="Proteomes" id="UP000733744">
    <property type="component" value="Unassembled WGS sequence"/>
</dbReference>